<dbReference type="Proteomes" id="UP000799778">
    <property type="component" value="Unassembled WGS sequence"/>
</dbReference>
<dbReference type="OrthoDB" id="414175at2759"/>
<keyword evidence="11" id="KW-0472">Membrane</keyword>
<evidence type="ECO:0000256" key="9">
    <source>
        <dbReference type="ARBA" id="ARBA00022968"/>
    </source>
</evidence>
<evidence type="ECO:0000256" key="1">
    <source>
        <dbReference type="ARBA" id="ARBA00004606"/>
    </source>
</evidence>
<dbReference type="GO" id="GO:0016263">
    <property type="term" value="F:glycoprotein-N-acetylgalactosamine 3-beta-galactosyltransferase activity"/>
    <property type="evidence" value="ECO:0007669"/>
    <property type="project" value="UniProtKB-EC"/>
</dbReference>
<protein>
    <recommendedName>
        <fullName evidence="4">N-acetylgalactosaminide beta-1,3-galactosyltransferase</fullName>
        <ecNumber evidence="4">2.4.1.122</ecNumber>
    </recommendedName>
</protein>
<dbReference type="Pfam" id="PF02434">
    <property type="entry name" value="Fringe"/>
    <property type="match status" value="1"/>
</dbReference>
<dbReference type="GO" id="GO:0000166">
    <property type="term" value="F:nucleotide binding"/>
    <property type="evidence" value="ECO:0007669"/>
    <property type="project" value="UniProtKB-KW"/>
</dbReference>
<gene>
    <name evidence="13" type="ORF">BU24DRAFT_417992</name>
</gene>
<dbReference type="InterPro" id="IPR003378">
    <property type="entry name" value="Fringe-like_glycosylTrfase"/>
</dbReference>
<accession>A0A6A5Y9T4</accession>
<name>A0A6A5Y9T4_9PLEO</name>
<evidence type="ECO:0000256" key="4">
    <source>
        <dbReference type="ARBA" id="ARBA00012557"/>
    </source>
</evidence>
<dbReference type="GO" id="GO:0016020">
    <property type="term" value="C:membrane"/>
    <property type="evidence" value="ECO:0007669"/>
    <property type="project" value="UniProtKB-SubCell"/>
</dbReference>
<proteinExistence type="inferred from homology"/>
<evidence type="ECO:0000256" key="3">
    <source>
        <dbReference type="ARBA" id="ARBA00006462"/>
    </source>
</evidence>
<dbReference type="EC" id="2.4.1.122" evidence="4"/>
<dbReference type="InterPro" id="IPR026050">
    <property type="entry name" value="C1GALT1/C1GALT1_chp1"/>
</dbReference>
<sequence length="444" mass="50783">MVRLTPTRLLCAVVFLCTFIAFFSSSSLFFGRRGFDIMLERPPPSRSRPSAPNVPFGDECAPFLSGAMDDVTVVVKMTSSDVKPQLRSFLGRFGRCRVDILLFSDREQEFGGWKVIDALANLKPEYRYNNPDFEVYDEIQRSNGTSEKVNEGWRLDRYKFLPMMELTAHMRPETNWFIFVEMNSYVNWDNMYRFLAKFNPETPHYFGSPVWPKKRPTFAHGGSGFVVSRGTMNRVVARGRMFAENHRFPGTHFFGKNVRNECCGDEVLAHVLKDCGVKVRGYWPMFNGEKPTTVKFGPEHWCEAVLTLHNMGDGDFDDLWRWETNRQQPSKPLTFEDLYTYVESAIVDEKDDWSNMSEDVILKGSKGAGKSVDACKAACGKDKRCFQYEHFGDTCRLAHVIRLGHGQAPEGNAKWTSGWMRGRIGEFRKANSPCSGAHFVHPNP</sequence>
<comment type="subcellular location">
    <subcellularLocation>
        <location evidence="1">Membrane</location>
        <topology evidence="1">Single-pass type II membrane protein</topology>
    </subcellularLocation>
</comment>
<evidence type="ECO:0000259" key="12">
    <source>
        <dbReference type="Pfam" id="PF02434"/>
    </source>
</evidence>
<keyword evidence="9" id="KW-0735">Signal-anchor</keyword>
<dbReference type="PANTHER" id="PTHR23033:SF43">
    <property type="entry name" value="APPLE DOMAIN-CONTAINING PROTEIN"/>
    <property type="match status" value="1"/>
</dbReference>
<dbReference type="EMBL" id="ML978066">
    <property type="protein sequence ID" value="KAF2022342.1"/>
    <property type="molecule type" value="Genomic_DNA"/>
</dbReference>
<evidence type="ECO:0000256" key="8">
    <source>
        <dbReference type="ARBA" id="ARBA00022741"/>
    </source>
</evidence>
<evidence type="ECO:0000256" key="7">
    <source>
        <dbReference type="ARBA" id="ARBA00022692"/>
    </source>
</evidence>
<keyword evidence="8" id="KW-0547">Nucleotide-binding</keyword>
<dbReference type="RefSeq" id="XP_033390681.1">
    <property type="nucleotide sequence ID" value="XM_033526862.1"/>
</dbReference>
<keyword evidence="6 13" id="KW-0808">Transferase</keyword>
<dbReference type="AlphaFoldDB" id="A0A6A5Y9T4"/>
<keyword evidence="10" id="KW-1133">Transmembrane helix</keyword>
<evidence type="ECO:0000256" key="2">
    <source>
        <dbReference type="ARBA" id="ARBA00004922"/>
    </source>
</evidence>
<dbReference type="PANTHER" id="PTHR23033">
    <property type="entry name" value="BETA1,3-GALACTOSYLTRANSFERASE"/>
    <property type="match status" value="1"/>
</dbReference>
<comment type="similarity">
    <text evidence="3">Belongs to the glycosyltransferase 31 family. Beta3-Gal-T subfamily.</text>
</comment>
<evidence type="ECO:0000313" key="13">
    <source>
        <dbReference type="EMBL" id="KAF2022342.1"/>
    </source>
</evidence>
<keyword evidence="5" id="KW-0328">Glycosyltransferase</keyword>
<evidence type="ECO:0000313" key="14">
    <source>
        <dbReference type="Proteomes" id="UP000799778"/>
    </source>
</evidence>
<dbReference type="Gene3D" id="3.90.550.50">
    <property type="match status" value="1"/>
</dbReference>
<evidence type="ECO:0000256" key="5">
    <source>
        <dbReference type="ARBA" id="ARBA00022676"/>
    </source>
</evidence>
<dbReference type="GeneID" id="54284259"/>
<feature type="domain" description="Fringe-like glycosyltransferase" evidence="12">
    <location>
        <begin position="165"/>
        <end position="244"/>
    </location>
</feature>
<organism evidence="13 14">
    <name type="scientific">Aaosphaeria arxii CBS 175.79</name>
    <dbReference type="NCBI Taxonomy" id="1450172"/>
    <lineage>
        <taxon>Eukaryota</taxon>
        <taxon>Fungi</taxon>
        <taxon>Dikarya</taxon>
        <taxon>Ascomycota</taxon>
        <taxon>Pezizomycotina</taxon>
        <taxon>Dothideomycetes</taxon>
        <taxon>Pleosporomycetidae</taxon>
        <taxon>Pleosporales</taxon>
        <taxon>Pleosporales incertae sedis</taxon>
        <taxon>Aaosphaeria</taxon>
    </lineage>
</organism>
<evidence type="ECO:0000256" key="6">
    <source>
        <dbReference type="ARBA" id="ARBA00022679"/>
    </source>
</evidence>
<keyword evidence="14" id="KW-1185">Reference proteome</keyword>
<evidence type="ECO:0000256" key="10">
    <source>
        <dbReference type="ARBA" id="ARBA00022989"/>
    </source>
</evidence>
<keyword evidence="7" id="KW-0812">Transmembrane</keyword>
<evidence type="ECO:0000256" key="11">
    <source>
        <dbReference type="ARBA" id="ARBA00023136"/>
    </source>
</evidence>
<reference evidence="13" key="1">
    <citation type="journal article" date="2020" name="Stud. Mycol.">
        <title>101 Dothideomycetes genomes: a test case for predicting lifestyles and emergence of pathogens.</title>
        <authorList>
            <person name="Haridas S."/>
            <person name="Albert R."/>
            <person name="Binder M."/>
            <person name="Bloem J."/>
            <person name="Labutti K."/>
            <person name="Salamov A."/>
            <person name="Andreopoulos B."/>
            <person name="Baker S."/>
            <person name="Barry K."/>
            <person name="Bills G."/>
            <person name="Bluhm B."/>
            <person name="Cannon C."/>
            <person name="Castanera R."/>
            <person name="Culley D."/>
            <person name="Daum C."/>
            <person name="Ezra D."/>
            <person name="Gonzalez J."/>
            <person name="Henrissat B."/>
            <person name="Kuo A."/>
            <person name="Liang C."/>
            <person name="Lipzen A."/>
            <person name="Lutzoni F."/>
            <person name="Magnuson J."/>
            <person name="Mondo S."/>
            <person name="Nolan M."/>
            <person name="Ohm R."/>
            <person name="Pangilinan J."/>
            <person name="Park H.-J."/>
            <person name="Ramirez L."/>
            <person name="Alfaro M."/>
            <person name="Sun H."/>
            <person name="Tritt A."/>
            <person name="Yoshinaga Y."/>
            <person name="Zwiers L.-H."/>
            <person name="Turgeon B."/>
            <person name="Goodwin S."/>
            <person name="Spatafora J."/>
            <person name="Crous P."/>
            <person name="Grigoriev I."/>
        </authorList>
    </citation>
    <scope>NUCLEOTIDE SEQUENCE</scope>
    <source>
        <strain evidence="13">CBS 175.79</strain>
    </source>
</reference>
<comment type="pathway">
    <text evidence="2">Protein modification; protein glycosylation.</text>
</comment>